<dbReference type="OrthoDB" id="5337378at2759"/>
<keyword evidence="3 8" id="KW-0418">Kinase</keyword>
<evidence type="ECO:0000256" key="6">
    <source>
        <dbReference type="SAM" id="MobiDB-lite"/>
    </source>
</evidence>
<dbReference type="GO" id="GO:0004672">
    <property type="term" value="F:protein kinase activity"/>
    <property type="evidence" value="ECO:0007669"/>
    <property type="project" value="InterPro"/>
</dbReference>
<dbReference type="InterPro" id="IPR011009">
    <property type="entry name" value="Kinase-like_dom_sf"/>
</dbReference>
<evidence type="ECO:0000256" key="5">
    <source>
        <dbReference type="ARBA" id="ARBA00037982"/>
    </source>
</evidence>
<comment type="caution">
    <text evidence="8">The sequence shown here is derived from an EMBL/GenBank/DDBJ whole genome shotgun (WGS) entry which is preliminary data.</text>
</comment>
<accession>A0A2P6TQW7</accession>
<evidence type="ECO:0000256" key="1">
    <source>
        <dbReference type="ARBA" id="ARBA00022679"/>
    </source>
</evidence>
<feature type="region of interest" description="Disordered" evidence="6">
    <location>
        <begin position="809"/>
        <end position="895"/>
    </location>
</feature>
<evidence type="ECO:0000256" key="2">
    <source>
        <dbReference type="ARBA" id="ARBA00022741"/>
    </source>
</evidence>
<dbReference type="Gene3D" id="3.30.200.20">
    <property type="entry name" value="Phosphorylase Kinase, domain 1"/>
    <property type="match status" value="1"/>
</dbReference>
<protein>
    <submittedName>
        <fullName evidence="8">Wee1 kinase</fullName>
    </submittedName>
</protein>
<dbReference type="PROSITE" id="PS00108">
    <property type="entry name" value="PROTEIN_KINASE_ST"/>
    <property type="match status" value="1"/>
</dbReference>
<dbReference type="InterPro" id="IPR050339">
    <property type="entry name" value="CC_SR_Kinase"/>
</dbReference>
<dbReference type="SMART" id="SM00220">
    <property type="entry name" value="S_TKc"/>
    <property type="match status" value="1"/>
</dbReference>
<dbReference type="Gene3D" id="1.10.510.10">
    <property type="entry name" value="Transferase(Phosphotransferase) domain 1"/>
    <property type="match status" value="1"/>
</dbReference>
<dbReference type="PANTHER" id="PTHR11042:SF189">
    <property type="entry name" value="PROTEIN KINASE DOMAIN-CONTAINING PROTEIN"/>
    <property type="match status" value="1"/>
</dbReference>
<evidence type="ECO:0000256" key="4">
    <source>
        <dbReference type="ARBA" id="ARBA00022840"/>
    </source>
</evidence>
<feature type="region of interest" description="Disordered" evidence="6">
    <location>
        <begin position="662"/>
        <end position="714"/>
    </location>
</feature>
<feature type="compositionally biased region" description="Low complexity" evidence="6">
    <location>
        <begin position="36"/>
        <end position="46"/>
    </location>
</feature>
<organism evidence="8 9">
    <name type="scientific">Chlorella sorokiniana</name>
    <name type="common">Freshwater green alga</name>
    <dbReference type="NCBI Taxonomy" id="3076"/>
    <lineage>
        <taxon>Eukaryota</taxon>
        <taxon>Viridiplantae</taxon>
        <taxon>Chlorophyta</taxon>
        <taxon>core chlorophytes</taxon>
        <taxon>Trebouxiophyceae</taxon>
        <taxon>Chlorellales</taxon>
        <taxon>Chlorellaceae</taxon>
        <taxon>Chlorella clade</taxon>
        <taxon>Chlorella</taxon>
    </lineage>
</organism>
<dbReference type="STRING" id="3076.A0A2P6TQW7"/>
<dbReference type="PANTHER" id="PTHR11042">
    <property type="entry name" value="EUKARYOTIC TRANSLATION INITIATION FACTOR 2-ALPHA KINASE EIF2-ALPHA KINASE -RELATED"/>
    <property type="match status" value="1"/>
</dbReference>
<comment type="similarity">
    <text evidence="5">Belongs to the protein kinase superfamily. Ser/Thr protein kinase family. GCN2 subfamily.</text>
</comment>
<dbReference type="SUPFAM" id="SSF56112">
    <property type="entry name" value="Protein kinase-like (PK-like)"/>
    <property type="match status" value="1"/>
</dbReference>
<evidence type="ECO:0000256" key="3">
    <source>
        <dbReference type="ARBA" id="ARBA00022777"/>
    </source>
</evidence>
<feature type="region of interest" description="Disordered" evidence="6">
    <location>
        <begin position="581"/>
        <end position="603"/>
    </location>
</feature>
<dbReference type="GO" id="GO:0005524">
    <property type="term" value="F:ATP binding"/>
    <property type="evidence" value="ECO:0007669"/>
    <property type="project" value="UniProtKB-KW"/>
</dbReference>
<dbReference type="GO" id="GO:0005737">
    <property type="term" value="C:cytoplasm"/>
    <property type="evidence" value="ECO:0007669"/>
    <property type="project" value="TreeGrafter"/>
</dbReference>
<feature type="compositionally biased region" description="Basic residues" evidence="6">
    <location>
        <begin position="826"/>
        <end position="835"/>
    </location>
</feature>
<feature type="region of interest" description="Disordered" evidence="6">
    <location>
        <begin position="524"/>
        <end position="558"/>
    </location>
</feature>
<evidence type="ECO:0000313" key="8">
    <source>
        <dbReference type="EMBL" id="PRW56458.1"/>
    </source>
</evidence>
<reference evidence="8 9" key="1">
    <citation type="journal article" date="2018" name="Plant J.">
        <title>Genome sequences of Chlorella sorokiniana UTEX 1602 and Micractinium conductrix SAG 241.80: implications to maltose excretion by a green alga.</title>
        <authorList>
            <person name="Arriola M.B."/>
            <person name="Velmurugan N."/>
            <person name="Zhang Y."/>
            <person name="Plunkett M.H."/>
            <person name="Hondzo H."/>
            <person name="Barney B.M."/>
        </authorList>
    </citation>
    <scope>NUCLEOTIDE SEQUENCE [LARGE SCALE GENOMIC DNA]</scope>
    <source>
        <strain evidence="9">UTEX 1602</strain>
    </source>
</reference>
<name>A0A2P6TQW7_CHLSO</name>
<dbReference type="EMBL" id="LHPG02000008">
    <property type="protein sequence ID" value="PRW56458.1"/>
    <property type="molecule type" value="Genomic_DNA"/>
</dbReference>
<keyword evidence="9" id="KW-1185">Reference proteome</keyword>
<dbReference type="InterPro" id="IPR008271">
    <property type="entry name" value="Ser/Thr_kinase_AS"/>
</dbReference>
<keyword evidence="4" id="KW-0067">ATP-binding</keyword>
<keyword evidence="2" id="KW-0547">Nucleotide-binding</keyword>
<keyword evidence="1" id="KW-0808">Transferase</keyword>
<feature type="region of interest" description="Disordered" evidence="6">
    <location>
        <begin position="1"/>
        <end position="52"/>
    </location>
</feature>
<dbReference type="Proteomes" id="UP000239899">
    <property type="component" value="Unassembled WGS sequence"/>
</dbReference>
<feature type="compositionally biased region" description="Polar residues" evidence="6">
    <location>
        <begin position="703"/>
        <end position="713"/>
    </location>
</feature>
<dbReference type="PROSITE" id="PS50011">
    <property type="entry name" value="PROTEIN_KINASE_DOM"/>
    <property type="match status" value="1"/>
</dbReference>
<sequence length="975" mass="101156">MPPRLRIECPEWAGQQDPDDAGAWANDTPRSPLPAGPGSLPSSPSARKTKSRAARAYHRINSLKDAKVLVVTDMHRSESALDPALFQYHQHFESPWQLVGKTHLSEVFRVRHRSSGEVFAVKRSRRRFRSKLQRERCLREIRAVAALPAHPNIVNQYRAWQEGGHFYIQMDFCEGGTLGQRAHKACAAGTCMPDEALWAAACQAAQGLAFLHSHGVMHLDIKPDNIYLSSAGLPQGGSSSSSSACCGDCSGGTWRIGDFGLAVARGQDGSMDWEEGDGDYVAPELLQAGGEPSERADIFSLGASLYECATGHKLPRSEGWGEGSAEAIEVPHRPAAFVALLRLMLQANPTMRPTAQQVIDVVAREQPAIAAAAAEAVAAAVAAAAVAEAAAAAVHAASLAAQRGTVPAGSPLAPSPFQQAVAASSPVPAGEPAAAPAAAAAEAGQFSFDVPAASQPASFAFTPSQPLRRHNRRSSSGGPPGTAVKGTPAGRTRLGGPSRWAPALSPLISEGALTPGALAALAGMTPQGSKGAPTPTLFGAHASSGSSGSGGGSRPRTVAVTPLDACRPAPLQLPQSAAVAVPSAGTGGMPLSSGGTGDSRDGWRLSRRDIISPDSDVLNASHSESDYSYSCGTGRTMSDMDFADALSPMSQELHLSFAARATPSTGTPESLPRQDGEGSEPPSTGLHLPHAQQQGMAAAELQQPPQRASSLQHAPSLAWDLHTSPEFLMQLPPGSPASLSRSSSLDDCASLPPSRAMSVRRFPTLDSWGSALDVAAAGAAAKPPSGAVHRCDSLTAVATQRLTNVFAPAGEAERGGAPMPPLVGRGMRKRQHSSRRTLMAALSRDNSVASSMDGMQPMGKQQRHVVDPDSAGPSPDRPRPMADMPSLPLRPLHRSGSLLGRDAAATAAAVAMAEAAAKALASAVPHDMPAPAGTPTAQQAPGFFACGGEHYGSKESRPPSPLHARMTCMKLRDTD</sequence>
<feature type="domain" description="Protein kinase" evidence="7">
    <location>
        <begin position="93"/>
        <end position="369"/>
    </location>
</feature>
<dbReference type="GO" id="GO:0005634">
    <property type="term" value="C:nucleus"/>
    <property type="evidence" value="ECO:0007669"/>
    <property type="project" value="TreeGrafter"/>
</dbReference>
<proteinExistence type="inferred from homology"/>
<dbReference type="AlphaFoldDB" id="A0A2P6TQW7"/>
<dbReference type="InterPro" id="IPR000719">
    <property type="entry name" value="Prot_kinase_dom"/>
</dbReference>
<dbReference type="Pfam" id="PF00069">
    <property type="entry name" value="Pkinase"/>
    <property type="match status" value="1"/>
</dbReference>
<gene>
    <name evidence="8" type="ORF">C2E21_4837</name>
</gene>
<evidence type="ECO:0000259" key="7">
    <source>
        <dbReference type="PROSITE" id="PS50011"/>
    </source>
</evidence>
<feature type="region of interest" description="Disordered" evidence="6">
    <location>
        <begin position="457"/>
        <end position="502"/>
    </location>
</feature>
<evidence type="ECO:0000313" key="9">
    <source>
        <dbReference type="Proteomes" id="UP000239899"/>
    </source>
</evidence>